<comment type="function">
    <text evidence="21">In complex with KIF18B, constitutes the major microtubule plus-end depolymerizing activity in mitotic cells. Regulates the turnover of microtubules at the kinetochore and functions in chromosome segregation during mitosis. Plays a role in chromosome congression and is required for the lateral to end-on conversion of the chromosome-microtubule attachment.</text>
</comment>
<feature type="domain" description="Kinesin motor" evidence="29">
    <location>
        <begin position="256"/>
        <end position="586"/>
    </location>
</feature>
<evidence type="ECO:0000256" key="21">
    <source>
        <dbReference type="ARBA" id="ARBA00045846"/>
    </source>
</evidence>
<keyword evidence="13 24" id="KW-0067">ATP-binding</keyword>
<evidence type="ECO:0000256" key="15">
    <source>
        <dbReference type="ARBA" id="ARBA00023054"/>
    </source>
</evidence>
<comment type="subunit">
    <text evidence="22">Component of the small ribosomal subunit. Identified in a IGF2BP1-dependent mRNP granule complex containing untranslated mRNAs. Part of the small subunit (SSU) processome, composed of more than 70 proteins and the RNA chaperone small nucleolar RNA (snoRNA) U3.</text>
</comment>
<gene>
    <name evidence="30" type="ORF">E5288_WYG017057</name>
</gene>
<evidence type="ECO:0000256" key="8">
    <source>
        <dbReference type="ARBA" id="ARBA00022701"/>
    </source>
</evidence>
<evidence type="ECO:0000256" key="20">
    <source>
        <dbReference type="ARBA" id="ARBA00023328"/>
    </source>
</evidence>
<keyword evidence="11" id="KW-0159">Chromosome partition</keyword>
<feature type="binding site" evidence="24">
    <location>
        <begin position="346"/>
        <end position="353"/>
    </location>
    <ligand>
        <name>ATP</name>
        <dbReference type="ChEBI" id="CHEBI:30616"/>
    </ligand>
</feature>
<dbReference type="PANTHER" id="PTHR47971">
    <property type="entry name" value="KINESIN-RELATED PROTEIN 6"/>
    <property type="match status" value="1"/>
</dbReference>
<dbReference type="Pfam" id="PF00225">
    <property type="entry name" value="Kinesin"/>
    <property type="match status" value="1"/>
</dbReference>
<keyword evidence="7" id="KW-0132">Cell division</keyword>
<dbReference type="GO" id="GO:0005524">
    <property type="term" value="F:ATP binding"/>
    <property type="evidence" value="ECO:0007669"/>
    <property type="project" value="UniProtKB-UniRule"/>
</dbReference>
<dbReference type="PRINTS" id="PR00380">
    <property type="entry name" value="KINESINHEAVY"/>
</dbReference>
<dbReference type="InterPro" id="IPR036961">
    <property type="entry name" value="Kinesin_motor_dom_sf"/>
</dbReference>
<dbReference type="InterPro" id="IPR027640">
    <property type="entry name" value="Kinesin-like_fam"/>
</dbReference>
<evidence type="ECO:0000256" key="3">
    <source>
        <dbReference type="ARBA" id="ARBA00004629"/>
    </source>
</evidence>
<keyword evidence="15 27" id="KW-0175">Coiled coil</keyword>
<organism evidence="30 31">
    <name type="scientific">Bos mutus</name>
    <name type="common">wild yak</name>
    <dbReference type="NCBI Taxonomy" id="72004"/>
    <lineage>
        <taxon>Eukaryota</taxon>
        <taxon>Metazoa</taxon>
        <taxon>Chordata</taxon>
        <taxon>Craniata</taxon>
        <taxon>Vertebrata</taxon>
        <taxon>Euteleostomi</taxon>
        <taxon>Mammalia</taxon>
        <taxon>Eutheria</taxon>
        <taxon>Laurasiatheria</taxon>
        <taxon>Artiodactyla</taxon>
        <taxon>Ruminantia</taxon>
        <taxon>Pecora</taxon>
        <taxon>Bovidae</taxon>
        <taxon>Bovinae</taxon>
        <taxon>Bos</taxon>
    </lineage>
</organism>
<dbReference type="Proteomes" id="UP000322234">
    <property type="component" value="Unassembled WGS sequence"/>
</dbReference>
<dbReference type="NCBIfam" id="TIGR00307">
    <property type="entry name" value="eS8"/>
    <property type="match status" value="1"/>
</dbReference>
<dbReference type="CDD" id="cd01367">
    <property type="entry name" value="KISc_KIF2_like"/>
    <property type="match status" value="1"/>
</dbReference>
<dbReference type="GO" id="GO:0006412">
    <property type="term" value="P:translation"/>
    <property type="evidence" value="ECO:0007669"/>
    <property type="project" value="InterPro"/>
</dbReference>
<evidence type="ECO:0000313" key="31">
    <source>
        <dbReference type="Proteomes" id="UP000322234"/>
    </source>
</evidence>
<evidence type="ECO:0000256" key="26">
    <source>
        <dbReference type="RuleBase" id="RU000669"/>
    </source>
</evidence>
<keyword evidence="16" id="KW-0206">Cytoskeleton</keyword>
<dbReference type="SMART" id="SM00129">
    <property type="entry name" value="KISc"/>
    <property type="match status" value="1"/>
</dbReference>
<evidence type="ECO:0000256" key="23">
    <source>
        <dbReference type="ARBA" id="ARBA00046888"/>
    </source>
</evidence>
<dbReference type="Gene3D" id="3.40.850.10">
    <property type="entry name" value="Kinesin motor domain"/>
    <property type="match status" value="1"/>
</dbReference>
<keyword evidence="31" id="KW-1185">Reference proteome</keyword>
<dbReference type="GO" id="GO:0008017">
    <property type="term" value="F:microtubule binding"/>
    <property type="evidence" value="ECO:0007669"/>
    <property type="project" value="InterPro"/>
</dbReference>
<proteinExistence type="inferred from homology"/>
<feature type="region of interest" description="Disordered" evidence="28">
    <location>
        <begin position="88"/>
        <end position="111"/>
    </location>
</feature>
<accession>A0A6B0RFR2</accession>
<evidence type="ECO:0000256" key="6">
    <source>
        <dbReference type="ARBA" id="ARBA00022490"/>
    </source>
</evidence>
<dbReference type="FunFam" id="3.10.290.70:FF:000005">
    <property type="entry name" value="40S ribosomal protein S8"/>
    <property type="match status" value="1"/>
</dbReference>
<dbReference type="PROSITE" id="PS50067">
    <property type="entry name" value="KINESIN_MOTOR_2"/>
    <property type="match status" value="1"/>
</dbReference>
<dbReference type="InterPro" id="IPR001047">
    <property type="entry name" value="Ribosomal_eS8"/>
</dbReference>
<evidence type="ECO:0000256" key="2">
    <source>
        <dbReference type="ARBA" id="ARBA00004245"/>
    </source>
</evidence>
<keyword evidence="12" id="KW-0995">Kinetochore</keyword>
<keyword evidence="19" id="KW-0131">Cell cycle</keyword>
<dbReference type="InterPro" id="IPR001752">
    <property type="entry name" value="Kinesin_motor_dom"/>
</dbReference>
<keyword evidence="6" id="KW-0963">Cytoplasm</keyword>
<dbReference type="Gene3D" id="3.10.290.70">
    <property type="match status" value="2"/>
</dbReference>
<dbReference type="AlphaFoldDB" id="A0A6B0RFR2"/>
<dbReference type="GO" id="GO:0007019">
    <property type="term" value="P:microtubule depolymerization"/>
    <property type="evidence" value="ECO:0007669"/>
    <property type="project" value="TreeGrafter"/>
</dbReference>
<evidence type="ECO:0000259" key="29">
    <source>
        <dbReference type="PROSITE" id="PS50067"/>
    </source>
</evidence>
<evidence type="ECO:0000256" key="5">
    <source>
        <dbReference type="ARBA" id="ARBA00022454"/>
    </source>
</evidence>
<evidence type="ECO:0000256" key="10">
    <source>
        <dbReference type="ARBA" id="ARBA00022776"/>
    </source>
</evidence>
<keyword evidence="9 24" id="KW-0547">Nucleotide-binding</keyword>
<evidence type="ECO:0000256" key="7">
    <source>
        <dbReference type="ARBA" id="ARBA00022618"/>
    </source>
</evidence>
<evidence type="ECO:0000256" key="9">
    <source>
        <dbReference type="ARBA" id="ARBA00022741"/>
    </source>
</evidence>
<dbReference type="InterPro" id="IPR018283">
    <property type="entry name" value="Ribosomal_eS8_CS"/>
</dbReference>
<reference evidence="30" key="1">
    <citation type="submission" date="2019-10" db="EMBL/GenBank/DDBJ databases">
        <title>The sequence and de novo assembly of the wild yak genome.</title>
        <authorList>
            <person name="Liu Y."/>
        </authorList>
    </citation>
    <scope>NUCLEOTIDE SEQUENCE [LARGE SCALE GENOMIC DNA]</scope>
    <source>
        <strain evidence="30">WY2019</strain>
    </source>
</reference>
<evidence type="ECO:0000256" key="16">
    <source>
        <dbReference type="ARBA" id="ARBA00023212"/>
    </source>
</evidence>
<dbReference type="FunFam" id="3.40.850.10:FF:000006">
    <property type="entry name" value="Kinesin-like protein"/>
    <property type="match status" value="1"/>
</dbReference>
<keyword evidence="14 26" id="KW-0689">Ribosomal protein</keyword>
<evidence type="ECO:0000256" key="4">
    <source>
        <dbReference type="ARBA" id="ARBA00005257"/>
    </source>
</evidence>
<evidence type="ECO:0000256" key="25">
    <source>
        <dbReference type="RuleBase" id="RU000394"/>
    </source>
</evidence>
<comment type="similarity">
    <text evidence="24 25">Belongs to the TRAFAC class myosin-kinesin ATPase superfamily. Kinesin family.</text>
</comment>
<dbReference type="GO" id="GO:0005840">
    <property type="term" value="C:ribosome"/>
    <property type="evidence" value="ECO:0007669"/>
    <property type="project" value="UniProtKB-KW"/>
</dbReference>
<evidence type="ECO:0000256" key="24">
    <source>
        <dbReference type="PROSITE-ProRule" id="PRU00283"/>
    </source>
</evidence>
<protein>
    <recommendedName>
        <fullName evidence="25 26">Multifunctional fusion protein</fullName>
    </recommendedName>
    <domain>
        <recommendedName>
            <fullName evidence="25">Kinesin-like protein</fullName>
        </recommendedName>
    </domain>
    <domain>
        <recommendedName>
            <fullName evidence="26">40S ribosomal protein S8</fullName>
        </recommendedName>
    </domain>
</protein>
<evidence type="ECO:0000256" key="13">
    <source>
        <dbReference type="ARBA" id="ARBA00022840"/>
    </source>
</evidence>
<evidence type="ECO:0000256" key="12">
    <source>
        <dbReference type="ARBA" id="ARBA00022838"/>
    </source>
</evidence>
<dbReference type="Pfam" id="PF01201">
    <property type="entry name" value="Ribosomal_S8e"/>
    <property type="match status" value="1"/>
</dbReference>
<evidence type="ECO:0000256" key="19">
    <source>
        <dbReference type="ARBA" id="ARBA00023306"/>
    </source>
</evidence>
<dbReference type="SUPFAM" id="SSF52540">
    <property type="entry name" value="P-loop containing nucleoside triphosphate hydrolases"/>
    <property type="match status" value="1"/>
</dbReference>
<evidence type="ECO:0000256" key="22">
    <source>
        <dbReference type="ARBA" id="ARBA00046643"/>
    </source>
</evidence>
<dbReference type="PROSITE" id="PS01193">
    <property type="entry name" value="RIBOSOMAL_S8E"/>
    <property type="match status" value="1"/>
</dbReference>
<evidence type="ECO:0000256" key="1">
    <source>
        <dbReference type="ARBA" id="ARBA00004123"/>
    </source>
</evidence>
<dbReference type="Pfam" id="PF22923">
    <property type="entry name" value="KIF2A-like_1st"/>
    <property type="match status" value="1"/>
</dbReference>
<name>A0A6B0RFR2_9CETA</name>
<dbReference type="InterPro" id="IPR054473">
    <property type="entry name" value="KIF2A-like_N"/>
</dbReference>
<dbReference type="PANTHER" id="PTHR47971:SF25">
    <property type="entry name" value="KINESIN-LIKE PROTEIN KIF2C"/>
    <property type="match status" value="1"/>
</dbReference>
<keyword evidence="5" id="KW-0158">Chromosome</keyword>
<dbReference type="EMBL" id="VBQZ03000044">
    <property type="protein sequence ID" value="MXQ88232.1"/>
    <property type="molecule type" value="Genomic_DNA"/>
</dbReference>
<keyword evidence="20" id="KW-0137">Centromere</keyword>
<dbReference type="GO" id="GO:0003777">
    <property type="term" value="F:microtubule motor activity"/>
    <property type="evidence" value="ECO:0007669"/>
    <property type="project" value="InterPro"/>
</dbReference>
<dbReference type="GO" id="GO:0007018">
    <property type="term" value="P:microtubule-based movement"/>
    <property type="evidence" value="ECO:0007669"/>
    <property type="project" value="InterPro"/>
</dbReference>
<dbReference type="GO" id="GO:0005874">
    <property type="term" value="C:microtubule"/>
    <property type="evidence" value="ECO:0007669"/>
    <property type="project" value="UniProtKB-KW"/>
</dbReference>
<evidence type="ECO:0000256" key="28">
    <source>
        <dbReference type="SAM" id="MobiDB-lite"/>
    </source>
</evidence>
<comment type="subunit">
    <text evidence="23">Interacts with CENPH. Interacts with MTUS2/TIP150; the interaction is direct. Interacts with MAPRE1; the interaction is direct, regulated by phosphorylation and is probably required for targeting to growing microtubule plus ends. Interacts with KIF18B at microtubule tips; this interaction increases the affinity of both partners for microtubule plus ends and is required for robust microtubule depolymerization. Phosphorylation by AURKA or AURKB strongly reduces KIF18B-binding.</text>
</comment>
<comment type="caution">
    <text evidence="30">The sequence shown here is derived from an EMBL/GenBank/DDBJ whole genome shotgun (WGS) entry which is preliminary data.</text>
</comment>
<comment type="similarity">
    <text evidence="4 26">Belongs to the eukaryotic ribosomal protein eS8 family.</text>
</comment>
<keyword evidence="10" id="KW-0498">Mitosis</keyword>
<dbReference type="FunFam" id="3.10.290.70:FF:000004">
    <property type="entry name" value="40S ribosomal protein S8"/>
    <property type="match status" value="1"/>
</dbReference>
<keyword evidence="24 25" id="KW-0505">Motor protein</keyword>
<dbReference type="GO" id="GO:0000776">
    <property type="term" value="C:kinetochore"/>
    <property type="evidence" value="ECO:0007669"/>
    <property type="project" value="UniProtKB-KW"/>
</dbReference>
<keyword evidence="18 26" id="KW-0687">Ribonucleoprotein</keyword>
<dbReference type="CDD" id="cd11380">
    <property type="entry name" value="Ribosomal_S8e_like"/>
    <property type="match status" value="1"/>
</dbReference>
<evidence type="ECO:0000256" key="18">
    <source>
        <dbReference type="ARBA" id="ARBA00023274"/>
    </source>
</evidence>
<dbReference type="InterPro" id="IPR022309">
    <property type="entry name" value="Ribosomal_Se8/biogenesis_NSA2"/>
</dbReference>
<evidence type="ECO:0000256" key="14">
    <source>
        <dbReference type="ARBA" id="ARBA00022980"/>
    </source>
</evidence>
<dbReference type="GO" id="GO:0003735">
    <property type="term" value="F:structural constituent of ribosome"/>
    <property type="evidence" value="ECO:0007669"/>
    <property type="project" value="InterPro"/>
</dbReference>
<sequence length="903" mass="102092">MDSSLQARLFPGLTIKIQRSNGIIHSASISTVNLEKSCVSVEWKEGGDTKGKEVDFDDVAAINPELLQLLPLHLKDNLPLQENVTVQKQKRRSVSSRIPAPKEGLRGRSTRMSAVSEVRITTQENDMEVELPASANSRKQFSVATGPSRPSCPAVSEIPLTMVSKEVEEQVHSVRDSSSANSVKSVRRKSCIVKEMEKMKNKREEKRAQNSEMRIKRAQEYDNSFPNWEFARMIKEFRATLECHPLTAADPIEEHRICVCVRKRPLNKQELAKKEIDVISVPSKCVLLVHEPKLKVDLTKYLENQAFCFDFAFDETTSNEVVYRFTARPLVQTIFEGGKATCFAYGQTGSGKTHTMGGDLYGKAQNASKGIYAMASRDVFLLKNQPRYRKLDLEVYVTFFEIYNGKLFDLLNKKAKLRVLEDGKQQVQVVGLQERLVSCADDVIKMIDIGSTCRTSGQTFANSNSSRSHACFQILLRTKGRVHGKFSLVDLAGNERGADTSSADRQTRMEGAEINKSLLALKECIRALGQNKAHTPFRESKLTQVLRDSFIGENSRTCMIAMISPGISSCEYTLNTLRYADRVKELSPHSGPSGEQPMQMETEEMEASSNGALSAGNFSKEEDELSSQMSSFNEAMTQIRELEERAMEELKEIIQQGPGWLELSEMAEQPDYDLETFVNKAECALAQQAKHFSALRGISRDNWHKRRKTGGKRKPYHKKRKYELGRPAANTKIGPRRIHTVRVRGGNKKYRALRLDVGNFSWGSECCTRKTRIIDVVYNASNNELVRTKTLVKNCIVLIDSTPYRQWYESHYALPLGRKKGAKLTPEEEEILNKKRSKKIQKKYDERKKNAKISSLLEEQFQQGKLLACIASRPGQCGRADGYVLEGKELEFYLRKIKARKGK</sequence>
<dbReference type="GO" id="GO:0051301">
    <property type="term" value="P:cell division"/>
    <property type="evidence" value="ECO:0007669"/>
    <property type="project" value="UniProtKB-KW"/>
</dbReference>
<evidence type="ECO:0000313" key="30">
    <source>
        <dbReference type="EMBL" id="MXQ88232.1"/>
    </source>
</evidence>
<dbReference type="GO" id="GO:0007059">
    <property type="term" value="P:chromosome segregation"/>
    <property type="evidence" value="ECO:0007669"/>
    <property type="project" value="UniProtKB-KW"/>
</dbReference>
<evidence type="ECO:0000256" key="27">
    <source>
        <dbReference type="SAM" id="Coils"/>
    </source>
</evidence>
<dbReference type="InterPro" id="IPR027417">
    <property type="entry name" value="P-loop_NTPase"/>
</dbReference>
<keyword evidence="8 25" id="KW-0493">Microtubule</keyword>
<dbReference type="InterPro" id="IPR019821">
    <property type="entry name" value="Kinesin_motor_CS"/>
</dbReference>
<dbReference type="GO" id="GO:0005634">
    <property type="term" value="C:nucleus"/>
    <property type="evidence" value="ECO:0007669"/>
    <property type="project" value="UniProtKB-SubCell"/>
</dbReference>
<evidence type="ECO:0000256" key="17">
    <source>
        <dbReference type="ARBA" id="ARBA00023242"/>
    </source>
</evidence>
<feature type="coiled-coil region" evidence="27">
    <location>
        <begin position="189"/>
        <end position="221"/>
    </location>
</feature>
<evidence type="ECO:0000256" key="11">
    <source>
        <dbReference type="ARBA" id="ARBA00022829"/>
    </source>
</evidence>
<keyword evidence="17" id="KW-0539">Nucleus</keyword>
<comment type="subcellular location">
    <subcellularLocation>
        <location evidence="3">Chromosome</location>
        <location evidence="3">Centromere</location>
        <location evidence="3">Kinetochore</location>
    </subcellularLocation>
    <subcellularLocation>
        <location evidence="2">Cytoplasm</location>
        <location evidence="2">Cytoskeleton</location>
    </subcellularLocation>
    <subcellularLocation>
        <location evidence="1">Nucleus</location>
    </subcellularLocation>
</comment>
<dbReference type="PROSITE" id="PS00411">
    <property type="entry name" value="KINESIN_MOTOR_1"/>
    <property type="match status" value="1"/>
</dbReference>
<dbReference type="GO" id="GO:1990904">
    <property type="term" value="C:ribonucleoprotein complex"/>
    <property type="evidence" value="ECO:0007669"/>
    <property type="project" value="UniProtKB-KW"/>
</dbReference>